<dbReference type="Proteomes" id="UP000507962">
    <property type="component" value="Unassembled WGS sequence"/>
</dbReference>
<feature type="domain" description="Prokaryotic-type class I peptide chain release factors" evidence="3">
    <location>
        <begin position="9"/>
        <end position="133"/>
    </location>
</feature>
<protein>
    <submittedName>
        <fullName evidence="4">Peptide chain release factor class i/class ii</fullName>
    </submittedName>
</protein>
<dbReference type="InterPro" id="IPR000352">
    <property type="entry name" value="Pep_chain_release_fac_I"/>
</dbReference>
<evidence type="ECO:0000313" key="4">
    <source>
        <dbReference type="EMBL" id="VFQ45614.1"/>
    </source>
</evidence>
<organism evidence="4 5">
    <name type="scientific">Desulfoluna butyratoxydans</name>
    <dbReference type="NCBI Taxonomy" id="231438"/>
    <lineage>
        <taxon>Bacteria</taxon>
        <taxon>Pseudomonadati</taxon>
        <taxon>Thermodesulfobacteriota</taxon>
        <taxon>Desulfobacteria</taxon>
        <taxon>Desulfobacterales</taxon>
        <taxon>Desulfolunaceae</taxon>
        <taxon>Desulfoluna</taxon>
    </lineage>
</organism>
<dbReference type="PANTHER" id="PTHR47814">
    <property type="entry name" value="PEPTIDYL-TRNA HYDROLASE ARFB"/>
    <property type="match status" value="1"/>
</dbReference>
<dbReference type="EMBL" id="CAADHO010000006">
    <property type="protein sequence ID" value="VFQ45614.1"/>
    <property type="molecule type" value="Genomic_DNA"/>
</dbReference>
<keyword evidence="5" id="KW-1185">Reference proteome</keyword>
<dbReference type="PANTHER" id="PTHR47814:SF1">
    <property type="entry name" value="PEPTIDYL-TRNA HYDROLASE ARFB"/>
    <property type="match status" value="1"/>
</dbReference>
<dbReference type="GO" id="GO:0072344">
    <property type="term" value="P:rescue of stalled ribosome"/>
    <property type="evidence" value="ECO:0007669"/>
    <property type="project" value="TreeGrafter"/>
</dbReference>
<reference evidence="4 5" key="1">
    <citation type="submission" date="2019-03" db="EMBL/GenBank/DDBJ databases">
        <authorList>
            <person name="Nijsse B."/>
        </authorList>
    </citation>
    <scope>NUCLEOTIDE SEQUENCE [LARGE SCALE GENOMIC DNA]</scope>
    <source>
        <strain evidence="4">Desulfoluna butyratoxydans MSL71</strain>
    </source>
</reference>
<feature type="compositionally biased region" description="Basic and acidic residues" evidence="2">
    <location>
        <begin position="125"/>
        <end position="139"/>
    </location>
</feature>
<feature type="region of interest" description="Disordered" evidence="2">
    <location>
        <begin position="100"/>
        <end position="139"/>
    </location>
</feature>
<dbReference type="NCBIfam" id="NF006718">
    <property type="entry name" value="PRK09256.1"/>
    <property type="match status" value="1"/>
</dbReference>
<evidence type="ECO:0000256" key="1">
    <source>
        <dbReference type="ARBA" id="ARBA00010835"/>
    </source>
</evidence>
<dbReference type="AlphaFoldDB" id="A0A4U8YPI7"/>
<dbReference type="InterPro" id="IPR045853">
    <property type="entry name" value="Pep_chain_release_fac_I_sf"/>
</dbReference>
<dbReference type="SUPFAM" id="SSF75620">
    <property type="entry name" value="Release factor"/>
    <property type="match status" value="1"/>
</dbReference>
<proteinExistence type="inferred from homology"/>
<dbReference type="GO" id="GO:0043022">
    <property type="term" value="F:ribosome binding"/>
    <property type="evidence" value="ECO:0007669"/>
    <property type="project" value="TreeGrafter"/>
</dbReference>
<dbReference type="Gene3D" id="3.30.160.20">
    <property type="match status" value="1"/>
</dbReference>
<evidence type="ECO:0000256" key="2">
    <source>
        <dbReference type="SAM" id="MobiDB-lite"/>
    </source>
</evidence>
<name>A0A4U8YPI7_9BACT</name>
<evidence type="ECO:0000313" key="5">
    <source>
        <dbReference type="Proteomes" id="UP000507962"/>
    </source>
</evidence>
<dbReference type="GO" id="GO:0004045">
    <property type="term" value="F:peptidyl-tRNA hydrolase activity"/>
    <property type="evidence" value="ECO:0007669"/>
    <property type="project" value="TreeGrafter"/>
</dbReference>
<gene>
    <name evidence="4" type="ORF">MSL71_32750</name>
</gene>
<dbReference type="GO" id="GO:0003747">
    <property type="term" value="F:translation release factor activity"/>
    <property type="evidence" value="ECO:0007669"/>
    <property type="project" value="InterPro"/>
</dbReference>
<comment type="similarity">
    <text evidence="1">Belongs to the prokaryotic/mitochondrial release factor family.</text>
</comment>
<sequence length="139" mass="15696">MPIMITQRLSLGDDEVEISAVKASGPGGQHVNTSATAIHLRFDIRASSLPEVYKERLLALSDHRITDEGMVIIKSREHRSREMNRQAALERLISLIRGVTAAPKKRRPTRPSKNARERRLKAKTRRGDLKKSRGKVSHE</sequence>
<evidence type="ECO:0000259" key="3">
    <source>
        <dbReference type="Pfam" id="PF00472"/>
    </source>
</evidence>
<dbReference type="Pfam" id="PF00472">
    <property type="entry name" value="RF-1"/>
    <property type="match status" value="1"/>
</dbReference>
<accession>A0A4U8YPI7</accession>